<dbReference type="Gene3D" id="1.25.40.10">
    <property type="entry name" value="Tetratricopeptide repeat domain"/>
    <property type="match status" value="2"/>
</dbReference>
<dbReference type="InterPro" id="IPR011990">
    <property type="entry name" value="TPR-like_helical_dom_sf"/>
</dbReference>
<evidence type="ECO:0000256" key="4">
    <source>
        <dbReference type="SAM" id="Phobius"/>
    </source>
</evidence>
<evidence type="ECO:0000313" key="6">
    <source>
        <dbReference type="Proteomes" id="UP000179797"/>
    </source>
</evidence>
<keyword evidence="4" id="KW-1133">Transmembrane helix</keyword>
<sequence>MEQELTYQRAKTLFDHGKYTEAEKELQIQLGQQPNDLYLIFLYAETLIHLDKFENAEQILHHGLSIASDEDVLLFSLSKCHLIQGKTKEALKEIKSAIEYNPVDADYFAVLAKIHLVDKDYQESYDNAHKALSLDAENALALNVKSTASIKLGLKEEMTQTIADNLHQNPNDSYTHVVTAMNLLEAKEYKKALHHAEEAMMLEPDNTLAHAVVLEALRCKYAVYKLFFSFQTWMSNLKGAQQWMFIIGFYMGAKFLGRFNDTHPEYSTFLTPVIYLLALFAFSTWIIGPLINVLLLVNRYGKFLLSDEEKKTAKVSLFLISTGLISLGISLFVDAQIWLSIGIFSLVMMIPTSTFYSVIKGKWYMYLGLAVIIGLGGMSLLVAAVANVGFSKYTVYLIYSIVGFQFLSNFFSTKKD</sequence>
<dbReference type="OrthoDB" id="1489995at2"/>
<keyword evidence="2 3" id="KW-0802">TPR repeat</keyword>
<dbReference type="PANTHER" id="PTHR44943">
    <property type="entry name" value="CELLULOSE SYNTHASE OPERON PROTEIN C"/>
    <property type="match status" value="1"/>
</dbReference>
<organism evidence="5 6">
    <name type="scientific">Flammeovirga pacifica</name>
    <dbReference type="NCBI Taxonomy" id="915059"/>
    <lineage>
        <taxon>Bacteria</taxon>
        <taxon>Pseudomonadati</taxon>
        <taxon>Bacteroidota</taxon>
        <taxon>Cytophagia</taxon>
        <taxon>Cytophagales</taxon>
        <taxon>Flammeovirgaceae</taxon>
        <taxon>Flammeovirga</taxon>
    </lineage>
</organism>
<evidence type="ECO:0000256" key="1">
    <source>
        <dbReference type="ARBA" id="ARBA00022737"/>
    </source>
</evidence>
<comment type="caution">
    <text evidence="5">The sequence shown here is derived from an EMBL/GenBank/DDBJ whole genome shotgun (WGS) entry which is preliminary data.</text>
</comment>
<keyword evidence="4" id="KW-0812">Transmembrane</keyword>
<reference evidence="5 6" key="1">
    <citation type="journal article" date="2012" name="Int. J. Syst. Evol. Microbiol.">
        <title>Flammeovirga pacifica sp. nov., isolated from deep-sea sediment.</title>
        <authorList>
            <person name="Xu H."/>
            <person name="Fu Y."/>
            <person name="Yang N."/>
            <person name="Ding Z."/>
            <person name="Lai Q."/>
            <person name="Zeng R."/>
        </authorList>
    </citation>
    <scope>NUCLEOTIDE SEQUENCE [LARGE SCALE GENOMIC DNA]</scope>
    <source>
        <strain evidence="6">DSM 24597 / LMG 26175 / WPAGA1</strain>
    </source>
</reference>
<evidence type="ECO:0000256" key="3">
    <source>
        <dbReference type="PROSITE-ProRule" id="PRU00339"/>
    </source>
</evidence>
<evidence type="ECO:0000313" key="5">
    <source>
        <dbReference type="EMBL" id="OHX66669.1"/>
    </source>
</evidence>
<keyword evidence="6" id="KW-1185">Reference proteome</keyword>
<dbReference type="SMART" id="SM00028">
    <property type="entry name" value="TPR"/>
    <property type="match status" value="4"/>
</dbReference>
<name>A0A1S1Z076_FLAPC</name>
<dbReference type="STRING" id="915059.NH26_10010"/>
<dbReference type="InterPro" id="IPR019734">
    <property type="entry name" value="TPR_rpt"/>
</dbReference>
<dbReference type="AlphaFoldDB" id="A0A1S1Z076"/>
<feature type="transmembrane region" description="Helical" evidence="4">
    <location>
        <begin position="339"/>
        <end position="359"/>
    </location>
</feature>
<dbReference type="EMBL" id="JRYR02000001">
    <property type="protein sequence ID" value="OHX66669.1"/>
    <property type="molecule type" value="Genomic_DNA"/>
</dbReference>
<dbReference type="SUPFAM" id="SSF48452">
    <property type="entry name" value="TPR-like"/>
    <property type="match status" value="1"/>
</dbReference>
<feature type="transmembrane region" description="Helical" evidence="4">
    <location>
        <begin position="272"/>
        <end position="295"/>
    </location>
</feature>
<keyword evidence="4" id="KW-0472">Membrane</keyword>
<feature type="transmembrane region" description="Helical" evidence="4">
    <location>
        <begin position="366"/>
        <end position="387"/>
    </location>
</feature>
<evidence type="ECO:0000256" key="2">
    <source>
        <dbReference type="ARBA" id="ARBA00022803"/>
    </source>
</evidence>
<feature type="transmembrane region" description="Helical" evidence="4">
    <location>
        <begin position="393"/>
        <end position="411"/>
    </location>
</feature>
<dbReference type="PANTHER" id="PTHR44943:SF8">
    <property type="entry name" value="TPR REPEAT-CONTAINING PROTEIN MJ0263"/>
    <property type="match status" value="1"/>
</dbReference>
<feature type="transmembrane region" description="Helical" evidence="4">
    <location>
        <begin position="315"/>
        <end position="333"/>
    </location>
</feature>
<feature type="transmembrane region" description="Helical" evidence="4">
    <location>
        <begin position="243"/>
        <end position="260"/>
    </location>
</feature>
<dbReference type="InterPro" id="IPR051685">
    <property type="entry name" value="Ycf3/AcsC/BcsC/TPR_MFPF"/>
</dbReference>
<accession>A0A1S1Z076</accession>
<dbReference type="PROSITE" id="PS50005">
    <property type="entry name" value="TPR"/>
    <property type="match status" value="1"/>
</dbReference>
<protein>
    <submittedName>
        <fullName evidence="5">Uncharacterized protein</fullName>
    </submittedName>
</protein>
<keyword evidence="1" id="KW-0677">Repeat</keyword>
<feature type="repeat" description="TPR" evidence="3">
    <location>
        <begin position="173"/>
        <end position="206"/>
    </location>
</feature>
<dbReference type="RefSeq" id="WP_044227953.1">
    <property type="nucleotide sequence ID" value="NZ_JRYR02000001.1"/>
</dbReference>
<proteinExistence type="predicted"/>
<gene>
    <name evidence="5" type="ORF">NH26_10010</name>
</gene>
<dbReference type="Proteomes" id="UP000179797">
    <property type="component" value="Unassembled WGS sequence"/>
</dbReference>